<gene>
    <name evidence="2" type="ORF">LX64_04192</name>
</gene>
<name>A0A327Q7B6_9BACT</name>
<evidence type="ECO:0000256" key="1">
    <source>
        <dbReference type="SAM" id="Phobius"/>
    </source>
</evidence>
<keyword evidence="3" id="KW-1185">Reference proteome</keyword>
<comment type="caution">
    <text evidence="2">The sequence shown here is derived from an EMBL/GenBank/DDBJ whole genome shotgun (WGS) entry which is preliminary data.</text>
</comment>
<dbReference type="AlphaFoldDB" id="A0A327Q7B6"/>
<proteinExistence type="predicted"/>
<sequence>MVRMKLTNYSKPPPKWFAKTKLAFAIISDTVIVFLLARGFSESSFIMLLLRIGISNLLKVIEIFITEDEAPL</sequence>
<dbReference type="EMBL" id="QLLL01000008">
    <property type="protein sequence ID" value="RAJ00486.1"/>
    <property type="molecule type" value="Genomic_DNA"/>
</dbReference>
<evidence type="ECO:0000313" key="2">
    <source>
        <dbReference type="EMBL" id="RAJ00486.1"/>
    </source>
</evidence>
<dbReference type="Proteomes" id="UP000249547">
    <property type="component" value="Unassembled WGS sequence"/>
</dbReference>
<accession>A0A327Q7B6</accession>
<reference evidence="2 3" key="1">
    <citation type="submission" date="2018-06" db="EMBL/GenBank/DDBJ databases">
        <title>Genomic Encyclopedia of Archaeal and Bacterial Type Strains, Phase II (KMG-II): from individual species to whole genera.</title>
        <authorList>
            <person name="Goeker M."/>
        </authorList>
    </citation>
    <scope>NUCLEOTIDE SEQUENCE [LARGE SCALE GENOMIC DNA]</scope>
    <source>
        <strain evidence="2 3">DSM 23857</strain>
    </source>
</reference>
<feature type="transmembrane region" description="Helical" evidence="1">
    <location>
        <begin position="21"/>
        <end position="40"/>
    </location>
</feature>
<evidence type="ECO:0000313" key="3">
    <source>
        <dbReference type="Proteomes" id="UP000249547"/>
    </source>
</evidence>
<keyword evidence="1" id="KW-1133">Transmembrane helix</keyword>
<keyword evidence="1" id="KW-0472">Membrane</keyword>
<protein>
    <submittedName>
        <fullName evidence="2">Uncharacterized protein</fullName>
    </submittedName>
</protein>
<keyword evidence="1" id="KW-0812">Transmembrane</keyword>
<organism evidence="2 3">
    <name type="scientific">Chitinophaga skermanii</name>
    <dbReference type="NCBI Taxonomy" id="331697"/>
    <lineage>
        <taxon>Bacteria</taxon>
        <taxon>Pseudomonadati</taxon>
        <taxon>Bacteroidota</taxon>
        <taxon>Chitinophagia</taxon>
        <taxon>Chitinophagales</taxon>
        <taxon>Chitinophagaceae</taxon>
        <taxon>Chitinophaga</taxon>
    </lineage>
</organism>